<dbReference type="OrthoDB" id="551655at2759"/>
<feature type="region of interest" description="Disordered" evidence="1">
    <location>
        <begin position="47"/>
        <end position="262"/>
    </location>
</feature>
<comment type="caution">
    <text evidence="2">The sequence shown here is derived from an EMBL/GenBank/DDBJ whole genome shotgun (WGS) entry which is preliminary data.</text>
</comment>
<dbReference type="EMBL" id="JAEHOE010000053">
    <property type="protein sequence ID" value="KAG2491438.1"/>
    <property type="molecule type" value="Genomic_DNA"/>
</dbReference>
<feature type="compositionally biased region" description="Basic and acidic residues" evidence="1">
    <location>
        <begin position="245"/>
        <end position="262"/>
    </location>
</feature>
<evidence type="ECO:0000256" key="1">
    <source>
        <dbReference type="SAM" id="MobiDB-lite"/>
    </source>
</evidence>
<feature type="compositionally biased region" description="Low complexity" evidence="1">
    <location>
        <begin position="181"/>
        <end position="212"/>
    </location>
</feature>
<accession>A0A835XYM9</accession>
<feature type="compositionally biased region" description="Low complexity" evidence="1">
    <location>
        <begin position="136"/>
        <end position="156"/>
    </location>
</feature>
<sequence>MEDYRLEQQKNTAAHILASAPLLNLYAQKASLPPAIARFRLLQVLSQSPEEADPAPIAHPAAPAEPPQHPAPAANVPREHAEGPQFDREPNAQLDNEDVWAAEEASISDGSSESDLESLPDVAPDTESDAEERIAPEGGAAQQPAQAAQAVQGRQPRYQGANAHRLLIYQQGARDAERPQEAQQPQRQEVGAQQQEAQGAHQGNGAAPNEAELAADWEELLRGGEEPDVGGAAAAAAVEVEEALDEHVRADEDPDEHLPDAQ</sequence>
<dbReference type="AlphaFoldDB" id="A0A835XYM9"/>
<evidence type="ECO:0000313" key="2">
    <source>
        <dbReference type="EMBL" id="KAG2491438.1"/>
    </source>
</evidence>
<protein>
    <submittedName>
        <fullName evidence="2">Uncharacterized protein</fullName>
    </submittedName>
</protein>
<feature type="compositionally biased region" description="Acidic residues" evidence="1">
    <location>
        <begin position="112"/>
        <end position="130"/>
    </location>
</feature>
<reference evidence="2" key="1">
    <citation type="journal article" date="2020" name="bioRxiv">
        <title>Comparative genomics of Chlamydomonas.</title>
        <authorList>
            <person name="Craig R.J."/>
            <person name="Hasan A.R."/>
            <person name="Ness R.W."/>
            <person name="Keightley P.D."/>
        </authorList>
    </citation>
    <scope>NUCLEOTIDE SEQUENCE</scope>
    <source>
        <strain evidence="2">CCAP 11/70</strain>
    </source>
</reference>
<name>A0A835XYM9_9CHLO</name>
<gene>
    <name evidence="2" type="ORF">HYH03_010224</name>
</gene>
<feature type="compositionally biased region" description="Basic and acidic residues" evidence="1">
    <location>
        <begin position="77"/>
        <end position="90"/>
    </location>
</feature>
<keyword evidence="3" id="KW-1185">Reference proteome</keyword>
<organism evidence="2 3">
    <name type="scientific">Edaphochlamys debaryana</name>
    <dbReference type="NCBI Taxonomy" id="47281"/>
    <lineage>
        <taxon>Eukaryota</taxon>
        <taxon>Viridiplantae</taxon>
        <taxon>Chlorophyta</taxon>
        <taxon>core chlorophytes</taxon>
        <taxon>Chlorophyceae</taxon>
        <taxon>CS clade</taxon>
        <taxon>Chlamydomonadales</taxon>
        <taxon>Chlamydomonadales incertae sedis</taxon>
        <taxon>Edaphochlamys</taxon>
    </lineage>
</organism>
<feature type="compositionally biased region" description="Low complexity" evidence="1">
    <location>
        <begin position="229"/>
        <end position="238"/>
    </location>
</feature>
<proteinExistence type="predicted"/>
<feature type="compositionally biased region" description="Low complexity" evidence="1">
    <location>
        <begin position="102"/>
        <end position="111"/>
    </location>
</feature>
<evidence type="ECO:0000313" key="3">
    <source>
        <dbReference type="Proteomes" id="UP000612055"/>
    </source>
</evidence>
<dbReference type="Proteomes" id="UP000612055">
    <property type="component" value="Unassembled WGS sequence"/>
</dbReference>